<evidence type="ECO:0000313" key="8">
    <source>
        <dbReference type="EMBL" id="KAK3281429.1"/>
    </source>
</evidence>
<comment type="caution">
    <text evidence="8">The sequence shown here is derived from an EMBL/GenBank/DDBJ whole genome shotgun (WGS) entry which is preliminary data.</text>
</comment>
<dbReference type="InterPro" id="IPR029058">
    <property type="entry name" value="AB_hydrolase_fold"/>
</dbReference>
<evidence type="ECO:0000256" key="3">
    <source>
        <dbReference type="ARBA" id="ARBA00022989"/>
    </source>
</evidence>
<keyword evidence="5" id="KW-0539">Nucleus</keyword>
<comment type="subcellular location">
    <subcellularLocation>
        <location evidence="6">Nucleus outer membrane</location>
        <topology evidence="6">Single-pass membrane protein</topology>
    </subcellularLocation>
</comment>
<protein>
    <submittedName>
        <fullName evidence="8">Uncharacterized protein</fullName>
    </submittedName>
</protein>
<feature type="region of interest" description="Disordered" evidence="7">
    <location>
        <begin position="113"/>
        <end position="154"/>
    </location>
</feature>
<organism evidence="8 9">
    <name type="scientific">Cymbomonas tetramitiformis</name>
    <dbReference type="NCBI Taxonomy" id="36881"/>
    <lineage>
        <taxon>Eukaryota</taxon>
        <taxon>Viridiplantae</taxon>
        <taxon>Chlorophyta</taxon>
        <taxon>Pyramimonadophyceae</taxon>
        <taxon>Pyramimonadales</taxon>
        <taxon>Pyramimonadaceae</taxon>
        <taxon>Cymbomonas</taxon>
    </lineage>
</organism>
<keyword evidence="3" id="KW-1133">Transmembrane helix</keyword>
<dbReference type="PANTHER" id="PTHR12265">
    <property type="entry name" value="TRANSMEMBRANE PROTEIN 53"/>
    <property type="match status" value="1"/>
</dbReference>
<dbReference type="AlphaFoldDB" id="A0AAE0GNI0"/>
<name>A0AAE0GNI0_9CHLO</name>
<dbReference type="EMBL" id="LGRX02003848">
    <property type="protein sequence ID" value="KAK3281429.1"/>
    <property type="molecule type" value="Genomic_DNA"/>
</dbReference>
<comment type="similarity">
    <text evidence="1">Belongs to the TMEM53 family.</text>
</comment>
<dbReference type="SUPFAM" id="SSF53474">
    <property type="entry name" value="alpha/beta-Hydrolases"/>
    <property type="match status" value="1"/>
</dbReference>
<keyword evidence="4" id="KW-0472">Membrane</keyword>
<gene>
    <name evidence="8" type="ORF">CYMTET_10779</name>
</gene>
<dbReference type="InterPro" id="IPR008547">
    <property type="entry name" value="DUF829_TMEM53"/>
</dbReference>
<keyword evidence="2" id="KW-0812">Transmembrane</keyword>
<evidence type="ECO:0000256" key="6">
    <source>
        <dbReference type="ARBA" id="ARBA00034303"/>
    </source>
</evidence>
<dbReference type="PANTHER" id="PTHR12265:SF30">
    <property type="entry name" value="TRANSMEMBRANE PROTEIN 53"/>
    <property type="match status" value="1"/>
</dbReference>
<evidence type="ECO:0000256" key="1">
    <source>
        <dbReference type="ARBA" id="ARBA00007387"/>
    </source>
</evidence>
<feature type="compositionally biased region" description="Low complexity" evidence="7">
    <location>
        <begin position="131"/>
        <end position="140"/>
    </location>
</feature>
<evidence type="ECO:0000256" key="2">
    <source>
        <dbReference type="ARBA" id="ARBA00022692"/>
    </source>
</evidence>
<accession>A0AAE0GNI0</accession>
<proteinExistence type="inferred from homology"/>
<sequence>MTNARSGLRHIRCLWLEEVYRLGGVLENFDESKPVVMHAFGNQGAMAYFKLLTYLCTSEARGERVKAIKAVIYDSCPAWEYDPESLARRMYDSWVQHAEMLASTEEILVQEQGADVGDPQEDIKATEDSTDGATSTASSGEEQEGGARLTRKVSLSSRAQANAAEMTAVAPGDDLVHPGEPDGEQWLRNLWNNIHFAVYQYPEIWSWESSFTLGFGKAPLVPALFLYSEDDADVNPTEIREYSQRLEKLSKHPVMLISFEASSHCQHLNVYPDIYSAQLKTFLDTYVWNAPVQAYSEEVLEPSHTKAWNSMLETAGWLSFRGVI</sequence>
<reference evidence="8 9" key="1">
    <citation type="journal article" date="2015" name="Genome Biol. Evol.">
        <title>Comparative Genomics of a Bacterivorous Green Alga Reveals Evolutionary Causalities and Consequences of Phago-Mixotrophic Mode of Nutrition.</title>
        <authorList>
            <person name="Burns J.A."/>
            <person name="Paasch A."/>
            <person name="Narechania A."/>
            <person name="Kim E."/>
        </authorList>
    </citation>
    <scope>NUCLEOTIDE SEQUENCE [LARGE SCALE GENOMIC DNA]</scope>
    <source>
        <strain evidence="8 9">PLY_AMNH</strain>
    </source>
</reference>
<dbReference type="GO" id="GO:0005640">
    <property type="term" value="C:nuclear outer membrane"/>
    <property type="evidence" value="ECO:0007669"/>
    <property type="project" value="UniProtKB-SubCell"/>
</dbReference>
<evidence type="ECO:0000313" key="9">
    <source>
        <dbReference type="Proteomes" id="UP001190700"/>
    </source>
</evidence>
<keyword evidence="9" id="KW-1185">Reference proteome</keyword>
<dbReference type="Proteomes" id="UP001190700">
    <property type="component" value="Unassembled WGS sequence"/>
</dbReference>
<dbReference type="Pfam" id="PF05705">
    <property type="entry name" value="DUF829"/>
    <property type="match status" value="2"/>
</dbReference>
<evidence type="ECO:0000256" key="4">
    <source>
        <dbReference type="ARBA" id="ARBA00023136"/>
    </source>
</evidence>
<evidence type="ECO:0000256" key="5">
    <source>
        <dbReference type="ARBA" id="ARBA00023242"/>
    </source>
</evidence>
<evidence type="ECO:0000256" key="7">
    <source>
        <dbReference type="SAM" id="MobiDB-lite"/>
    </source>
</evidence>